<dbReference type="PANTHER" id="PTHR22959">
    <property type="entry name" value="PYM PROTEIN"/>
    <property type="match status" value="1"/>
</dbReference>
<evidence type="ECO:0000256" key="1">
    <source>
        <dbReference type="SAM" id="MobiDB-lite"/>
    </source>
</evidence>
<feature type="compositionally biased region" description="Basic and acidic residues" evidence="1">
    <location>
        <begin position="447"/>
        <end position="466"/>
    </location>
</feature>
<feature type="compositionally biased region" description="Gly residues" evidence="1">
    <location>
        <begin position="398"/>
        <end position="407"/>
    </location>
</feature>
<feature type="compositionally biased region" description="Polar residues" evidence="1">
    <location>
        <begin position="156"/>
        <end position="169"/>
    </location>
</feature>
<feature type="compositionally biased region" description="Low complexity" evidence="1">
    <location>
        <begin position="34"/>
        <end position="61"/>
    </location>
</feature>
<gene>
    <name evidence="3" type="ORF">POJ06DRAFT_259265</name>
</gene>
<dbReference type="Pfam" id="PF09282">
    <property type="entry name" value="Mago-bind"/>
    <property type="match status" value="1"/>
</dbReference>
<dbReference type="SMART" id="SM01273">
    <property type="entry name" value="Mago-bind"/>
    <property type="match status" value="1"/>
</dbReference>
<protein>
    <recommendedName>
        <fullName evidence="2">WIBG Mago-binding domain-containing protein</fullName>
    </recommendedName>
</protein>
<feature type="compositionally biased region" description="Basic and acidic residues" evidence="1">
    <location>
        <begin position="381"/>
        <end position="395"/>
    </location>
</feature>
<keyword evidence="4" id="KW-1185">Reference proteome</keyword>
<feature type="compositionally biased region" description="Polar residues" evidence="1">
    <location>
        <begin position="236"/>
        <end position="248"/>
    </location>
</feature>
<reference evidence="3" key="1">
    <citation type="submission" date="2023-03" db="EMBL/GenBank/DDBJ databases">
        <title>Near-Complete genome sequence of Lipomyces tetrasporous NRRL Y-64009, an oleaginous yeast capable of growing on lignocellulosic hydrolysates.</title>
        <authorList>
            <consortium name="Lawrence Berkeley National Laboratory"/>
            <person name="Jagtap S.S."/>
            <person name="Liu J.-J."/>
            <person name="Walukiewicz H.E."/>
            <person name="Pangilinan J."/>
            <person name="Lipzen A."/>
            <person name="Ahrendt S."/>
            <person name="Koriabine M."/>
            <person name="Cobaugh K."/>
            <person name="Salamov A."/>
            <person name="Yoshinaga Y."/>
            <person name="Ng V."/>
            <person name="Daum C."/>
            <person name="Grigoriev I.V."/>
            <person name="Slininger P.J."/>
            <person name="Dien B.S."/>
            <person name="Jin Y.-S."/>
            <person name="Rao C.V."/>
        </authorList>
    </citation>
    <scope>NUCLEOTIDE SEQUENCE</scope>
    <source>
        <strain evidence="3">NRRL Y-64009</strain>
    </source>
</reference>
<feature type="compositionally biased region" description="Low complexity" evidence="1">
    <location>
        <begin position="209"/>
        <end position="223"/>
    </location>
</feature>
<dbReference type="InterPro" id="IPR015362">
    <property type="entry name" value="WIBG_mago-bd"/>
</dbReference>
<proteinExistence type="predicted"/>
<feature type="compositionally biased region" description="Low complexity" evidence="1">
    <location>
        <begin position="354"/>
        <end position="369"/>
    </location>
</feature>
<feature type="region of interest" description="Disordered" evidence="1">
    <location>
        <begin position="145"/>
        <end position="466"/>
    </location>
</feature>
<sequence>MTSMTSPRRLSSSAHHRDSLIYLSPSSASDNSFATPPVSPSARVASVAAAASTPSPEASTAGIVTTPSGERVIPPTTRKDGSLRKEIRIRPGFVPTEDVARYNVAERVQMRQQRLVRETALREQEPVTGGAGEAEIDEASKVLADLVLDQDKPGPATQSGSGIWDSPTQARWPAATSGTARPAASPLQWPGATGAPRIAPSRQPKNAPSDRSSGWSRSNSVDSTMSQESKGKPATDSVTATPRATSWAKTDKTVDKGARTVGPAPVKKEWAVNAAPTPSTTSSASTTWETPTSTATSTGSGWDMPSSSGFGGRGRVAAESAWTPRQSAVSKTGAESDLTPVESMASKMTDSAPTESEATTTTEASAGGSVTWGSGTPGGIGRHDRGRSGWKDSEAVRGSGGRNGRGGWFSADGAPDSRRADGREGDYSSPGPSLTTTGSNDPPDNGGPRRVDPNRRGHSPEERKRAFEEFLNRPLEMKHNYPSFNQFVSARDGGRSGRGGTWASSENDKGATDCGASGRSPSPVKVLESRYAH</sequence>
<feature type="compositionally biased region" description="Basic and acidic residues" evidence="1">
    <location>
        <begin position="415"/>
        <end position="426"/>
    </location>
</feature>
<feature type="compositionally biased region" description="Basic and acidic residues" evidence="1">
    <location>
        <begin position="249"/>
        <end position="258"/>
    </location>
</feature>
<dbReference type="InterPro" id="IPR039333">
    <property type="entry name" value="PYM1"/>
</dbReference>
<feature type="region of interest" description="Disordered" evidence="1">
    <location>
        <begin position="486"/>
        <end position="533"/>
    </location>
</feature>
<feature type="compositionally biased region" description="Low complexity" evidence="1">
    <location>
        <begin position="274"/>
        <end position="298"/>
    </location>
</feature>
<dbReference type="RefSeq" id="XP_056041809.1">
    <property type="nucleotide sequence ID" value="XM_056188355.1"/>
</dbReference>
<dbReference type="GeneID" id="80883521"/>
<dbReference type="GO" id="GO:1903259">
    <property type="term" value="P:exon-exon junction complex disassembly"/>
    <property type="evidence" value="ECO:0007669"/>
    <property type="project" value="InterPro"/>
</dbReference>
<feature type="region of interest" description="Disordered" evidence="1">
    <location>
        <begin position="24"/>
        <end position="86"/>
    </location>
</feature>
<feature type="compositionally biased region" description="Basic and acidic residues" evidence="1">
    <location>
        <begin position="77"/>
        <end position="86"/>
    </location>
</feature>
<dbReference type="AlphaFoldDB" id="A0AAD7QN70"/>
<feature type="compositionally biased region" description="Low complexity" evidence="1">
    <location>
        <begin position="428"/>
        <end position="439"/>
    </location>
</feature>
<dbReference type="EMBL" id="JARPMG010000009">
    <property type="protein sequence ID" value="KAJ8098359.1"/>
    <property type="molecule type" value="Genomic_DNA"/>
</dbReference>
<evidence type="ECO:0000313" key="3">
    <source>
        <dbReference type="EMBL" id="KAJ8098359.1"/>
    </source>
</evidence>
<dbReference type="GO" id="GO:0035145">
    <property type="term" value="C:exon-exon junction complex"/>
    <property type="evidence" value="ECO:0007669"/>
    <property type="project" value="TreeGrafter"/>
</dbReference>
<name>A0AAD7QN70_9ASCO</name>
<dbReference type="PANTHER" id="PTHR22959:SF0">
    <property type="entry name" value="PARTNER OF Y14 AND MAGO"/>
    <property type="match status" value="1"/>
</dbReference>
<dbReference type="InterPro" id="IPR036348">
    <property type="entry name" value="WIBG_N_sf"/>
</dbReference>
<dbReference type="SUPFAM" id="SSF101931">
    <property type="entry name" value="Pym (Within the bgcn gene intron protein, WIBG), N-terminal domain"/>
    <property type="match status" value="1"/>
</dbReference>
<feature type="compositionally biased region" description="Polar residues" evidence="1">
    <location>
        <begin position="24"/>
        <end position="33"/>
    </location>
</feature>
<organism evidence="3 4">
    <name type="scientific">Lipomyces tetrasporus</name>
    <dbReference type="NCBI Taxonomy" id="54092"/>
    <lineage>
        <taxon>Eukaryota</taxon>
        <taxon>Fungi</taxon>
        <taxon>Dikarya</taxon>
        <taxon>Ascomycota</taxon>
        <taxon>Saccharomycotina</taxon>
        <taxon>Lipomycetes</taxon>
        <taxon>Lipomycetales</taxon>
        <taxon>Lipomycetaceae</taxon>
        <taxon>Lipomyces</taxon>
    </lineage>
</organism>
<evidence type="ECO:0000313" key="4">
    <source>
        <dbReference type="Proteomes" id="UP001217417"/>
    </source>
</evidence>
<dbReference type="GO" id="GO:0003723">
    <property type="term" value="F:RNA binding"/>
    <property type="evidence" value="ECO:0007669"/>
    <property type="project" value="TreeGrafter"/>
</dbReference>
<feature type="domain" description="WIBG Mago-binding" evidence="2">
    <location>
        <begin position="69"/>
        <end position="95"/>
    </location>
</feature>
<evidence type="ECO:0000259" key="2">
    <source>
        <dbReference type="SMART" id="SM01273"/>
    </source>
</evidence>
<dbReference type="GO" id="GO:0005737">
    <property type="term" value="C:cytoplasm"/>
    <property type="evidence" value="ECO:0007669"/>
    <property type="project" value="TreeGrafter"/>
</dbReference>
<accession>A0AAD7QN70</accession>
<dbReference type="Proteomes" id="UP001217417">
    <property type="component" value="Unassembled WGS sequence"/>
</dbReference>
<comment type="caution">
    <text evidence="3">The sequence shown here is derived from an EMBL/GenBank/DDBJ whole genome shotgun (WGS) entry which is preliminary data.</text>
</comment>